<organism evidence="2 3">
    <name type="scientific">Variovorax guangxiensis</name>
    <dbReference type="NCBI Taxonomy" id="1775474"/>
    <lineage>
        <taxon>Bacteria</taxon>
        <taxon>Pseudomonadati</taxon>
        <taxon>Pseudomonadota</taxon>
        <taxon>Betaproteobacteria</taxon>
        <taxon>Burkholderiales</taxon>
        <taxon>Comamonadaceae</taxon>
        <taxon>Variovorax</taxon>
    </lineage>
</organism>
<dbReference type="EMBL" id="JACIFZ010000017">
    <property type="protein sequence ID" value="MBB4225912.1"/>
    <property type="molecule type" value="Genomic_DNA"/>
</dbReference>
<dbReference type="RefSeq" id="WP_184642614.1">
    <property type="nucleotide sequence ID" value="NZ_JACIFZ010000017.1"/>
</dbReference>
<keyword evidence="1" id="KW-0732">Signal</keyword>
<dbReference type="SUPFAM" id="SSF48403">
    <property type="entry name" value="Ankyrin repeat"/>
    <property type="match status" value="1"/>
</dbReference>
<evidence type="ECO:0000313" key="2">
    <source>
        <dbReference type="EMBL" id="MBB4225912.1"/>
    </source>
</evidence>
<accession>A0A840FYS6</accession>
<dbReference type="InterPro" id="IPR036770">
    <property type="entry name" value="Ankyrin_rpt-contain_sf"/>
</dbReference>
<dbReference type="Gene3D" id="1.25.40.20">
    <property type="entry name" value="Ankyrin repeat-containing domain"/>
    <property type="match status" value="1"/>
</dbReference>
<dbReference type="Proteomes" id="UP000524450">
    <property type="component" value="Unassembled WGS sequence"/>
</dbReference>
<evidence type="ECO:0008006" key="4">
    <source>
        <dbReference type="Google" id="ProtNLM"/>
    </source>
</evidence>
<evidence type="ECO:0000256" key="1">
    <source>
        <dbReference type="SAM" id="SignalP"/>
    </source>
</evidence>
<feature type="chain" id="PRO_5032432794" description="Ankyrin repeat domain-containing protein" evidence="1">
    <location>
        <begin position="29"/>
        <end position="807"/>
    </location>
</feature>
<protein>
    <recommendedName>
        <fullName evidence="4">Ankyrin repeat domain-containing protein</fullName>
    </recommendedName>
</protein>
<proteinExistence type="predicted"/>
<reference evidence="2 3" key="1">
    <citation type="submission" date="2020-08" db="EMBL/GenBank/DDBJ databases">
        <title>Genomic Encyclopedia of Type Strains, Phase IV (KMG-V): Genome sequencing to study the core and pangenomes of soil and plant-associated prokaryotes.</title>
        <authorList>
            <person name="Whitman W."/>
        </authorList>
    </citation>
    <scope>NUCLEOTIDE SEQUENCE [LARGE SCALE GENOMIC DNA]</scope>
    <source>
        <strain evidence="2 3">34/80</strain>
    </source>
</reference>
<gene>
    <name evidence="2" type="ORF">GGD71_006725</name>
</gene>
<name>A0A840FYS6_9BURK</name>
<dbReference type="AlphaFoldDB" id="A0A840FYS6"/>
<comment type="caution">
    <text evidence="2">The sequence shown here is derived from an EMBL/GenBank/DDBJ whole genome shotgun (WGS) entry which is preliminary data.</text>
</comment>
<evidence type="ECO:0000313" key="3">
    <source>
        <dbReference type="Proteomes" id="UP000524450"/>
    </source>
</evidence>
<feature type="signal peptide" evidence="1">
    <location>
        <begin position="1"/>
        <end position="28"/>
    </location>
</feature>
<sequence length="807" mass="88291">MLKKKLLDLGLGTVMALSLLLVSIAASAFSGDATDNAFAALLSMPGAQPAEGFWDFPKPDDLPAANETALIAYLAKQQKTGADFNAYRHEGTLLHHAIRAGQDRTAIWLLAHGADPLKTLQSGTETAVALSVSYKRDKVSKVLGSVYGLRAPVVHSAPPEAPVDAARIASLSFASPSDDKLAREYMRKLAISATSHDPKPEQLAASEAALAGWNALAARLKPEIYARIVDDDQALGDLVLMNSRSATALDNALAGVPEPVLQRHANAALRGLAQRAWVQFPHDASESPHYGVSPELWRALWRHLPKPMDYAEWPALAGRIQPELWDELFASGYANHDADAALQCLPSDMDADSFKAAWPLMQKRFGNAREAVPRTILSPFRLIGLQHPACYAAKDTETRDKLLFLASQGIPRPIRGIDRRRLGDSAKVLLPAMNPFIDDTPAGRPRLVDANVNCRFELSDVLYRELLNNTVVKNAADGTMSVRIETVQLVEIPGDADCGLLVGGSSQIEGYVSGAVDTFTGPELNPAPSCPDPSDWYEVWHERGGKVERLNTDLGGEDNVPRLIPVKDTVTGRRYYLHDGEQNGKCHGGRRLPFTFEWKQSPQGLALMKNTASPDLEDALYAQCTFDQKTNVHCDGLPAMNVPAEPSTELNRNSAFNDMDLQAFFKVFRKTQFDEYQAAVQALDRPRLQQFKTEGVPGPWTAQAIKSLAGSALPLADKRRRIAWLFADHAQLARALDGEVLESLAGWLPREDWGPVWGVVASDREAYHYGLAYLRANVAEKKNNEALACDIDHAQGLMCGETWGVDR</sequence>